<dbReference type="EMBL" id="MFYX01000126">
    <property type="protein sequence ID" value="OGK01409.1"/>
    <property type="molecule type" value="Genomic_DNA"/>
</dbReference>
<evidence type="ECO:0000256" key="4">
    <source>
        <dbReference type="ARBA" id="ARBA00012707"/>
    </source>
</evidence>
<dbReference type="PANTHER" id="PTHR43356">
    <property type="entry name" value="PHOSPHATE ACETYLTRANSFERASE"/>
    <property type="match status" value="1"/>
</dbReference>
<evidence type="ECO:0000256" key="8">
    <source>
        <dbReference type="ARBA" id="ARBA00031108"/>
    </source>
</evidence>
<comment type="pathway">
    <text evidence="2">Metabolic intermediate biosynthesis; acetyl-CoA biosynthesis; acetyl-CoA from acetate: step 2/2.</text>
</comment>
<dbReference type="SUPFAM" id="SSF53659">
    <property type="entry name" value="Isocitrate/Isopropylmalate dehydrogenase-like"/>
    <property type="match status" value="1"/>
</dbReference>
<evidence type="ECO:0000313" key="11">
    <source>
        <dbReference type="Proteomes" id="UP000179243"/>
    </source>
</evidence>
<dbReference type="Pfam" id="PF01515">
    <property type="entry name" value="PTA_PTB"/>
    <property type="match status" value="1"/>
</dbReference>
<comment type="similarity">
    <text evidence="3">Belongs to the phosphate acetyltransferase and butyryltransferase family.</text>
</comment>
<evidence type="ECO:0000256" key="6">
    <source>
        <dbReference type="ARBA" id="ARBA00022679"/>
    </source>
</evidence>
<feature type="domain" description="Phosphate acetyl/butaryl transferase" evidence="9">
    <location>
        <begin position="8"/>
        <end position="330"/>
    </location>
</feature>
<dbReference type="Gene3D" id="3.40.50.10750">
    <property type="entry name" value="Isocitrate/Isopropylmalate dehydrogenase-like"/>
    <property type="match status" value="1"/>
</dbReference>
<evidence type="ECO:0000256" key="3">
    <source>
        <dbReference type="ARBA" id="ARBA00005656"/>
    </source>
</evidence>
<keyword evidence="6 10" id="KW-0808">Transferase</keyword>
<comment type="caution">
    <text evidence="10">The sequence shown here is derived from an EMBL/GenBank/DDBJ whole genome shotgun (WGS) entry which is preliminary data.</text>
</comment>
<dbReference type="PIRSF" id="PIRSF000428">
    <property type="entry name" value="P_Ac_trans"/>
    <property type="match status" value="1"/>
</dbReference>
<evidence type="ECO:0000259" key="9">
    <source>
        <dbReference type="Pfam" id="PF01515"/>
    </source>
</evidence>
<name>A0A1F7F430_UNCRA</name>
<dbReference type="PANTHER" id="PTHR43356:SF3">
    <property type="entry name" value="PHOSPHATE ACETYLTRANSFERASE"/>
    <property type="match status" value="1"/>
</dbReference>
<gene>
    <name evidence="10" type="ORF">A2519_14975</name>
</gene>
<evidence type="ECO:0000256" key="5">
    <source>
        <dbReference type="ARBA" id="ARBA00021528"/>
    </source>
</evidence>
<evidence type="ECO:0000256" key="7">
    <source>
        <dbReference type="ARBA" id="ARBA00023315"/>
    </source>
</evidence>
<evidence type="ECO:0000256" key="2">
    <source>
        <dbReference type="ARBA" id="ARBA00004989"/>
    </source>
</evidence>
<proteinExistence type="inferred from homology"/>
<dbReference type="InterPro" id="IPR050500">
    <property type="entry name" value="Phos_Acetyltrans/Butyryltrans"/>
</dbReference>
<dbReference type="InterPro" id="IPR002505">
    <property type="entry name" value="PTA_PTB"/>
</dbReference>
<reference evidence="10 11" key="1">
    <citation type="journal article" date="2016" name="Nat. Commun.">
        <title>Thousands of microbial genomes shed light on interconnected biogeochemical processes in an aquifer system.</title>
        <authorList>
            <person name="Anantharaman K."/>
            <person name="Brown C.T."/>
            <person name="Hug L.A."/>
            <person name="Sharon I."/>
            <person name="Castelle C.J."/>
            <person name="Probst A.J."/>
            <person name="Thomas B.C."/>
            <person name="Singh A."/>
            <person name="Wilkins M.J."/>
            <person name="Karaoz U."/>
            <person name="Brodie E.L."/>
            <person name="Williams K.H."/>
            <person name="Hubbard S.S."/>
            <person name="Banfield J.F."/>
        </authorList>
    </citation>
    <scope>NUCLEOTIDE SEQUENCE [LARGE SCALE GENOMIC DNA]</scope>
</reference>
<dbReference type="Gene3D" id="3.40.50.10950">
    <property type="match status" value="1"/>
</dbReference>
<evidence type="ECO:0000256" key="1">
    <source>
        <dbReference type="ARBA" id="ARBA00000705"/>
    </source>
</evidence>
<sequence length="333" mass="35810">MSGKNPQIIDKIFEKAQKLAKTVVLAEGDDLRTVQAARLATDARIAQVILVDENRKVRQLAKDNAISLSDIEVIVPAEYKEIDVLAQGLFERRKAKGMTAAEAATLVRTHLYFADMLVGSGNADGCVAGAVNSTGNVVKAALYCIGTKEKTASSFFLMLVPNFKEGEAYTPFVFADCGLLPFPTIEQLADIAIASSDSYKRLVGEDAKVAMLTYSTKGSAKHENIDKVLQSMNIVKQKRPDITIDGEFQLDAAVIPSIGKRKAPDSAMAGFANTLIFPDLNAGNICYKATERFAKAIALGPILQGFNKPVNDLSRGCSADDIFKIIAITAVNS</sequence>
<keyword evidence="7" id="KW-0012">Acyltransferase</keyword>
<comment type="catalytic activity">
    <reaction evidence="1">
        <text>acetyl-CoA + phosphate = acetyl phosphate + CoA</text>
        <dbReference type="Rhea" id="RHEA:19521"/>
        <dbReference type="ChEBI" id="CHEBI:22191"/>
        <dbReference type="ChEBI" id="CHEBI:43474"/>
        <dbReference type="ChEBI" id="CHEBI:57287"/>
        <dbReference type="ChEBI" id="CHEBI:57288"/>
        <dbReference type="EC" id="2.3.1.8"/>
    </reaction>
</comment>
<dbReference type="AlphaFoldDB" id="A0A1F7F430"/>
<evidence type="ECO:0000313" key="10">
    <source>
        <dbReference type="EMBL" id="OGK01409.1"/>
    </source>
</evidence>
<accession>A0A1F7F430</accession>
<dbReference type="Proteomes" id="UP000179243">
    <property type="component" value="Unassembled WGS sequence"/>
</dbReference>
<dbReference type="GO" id="GO:0008959">
    <property type="term" value="F:phosphate acetyltransferase activity"/>
    <property type="evidence" value="ECO:0007669"/>
    <property type="project" value="UniProtKB-EC"/>
</dbReference>
<dbReference type="InterPro" id="IPR042113">
    <property type="entry name" value="P_AcTrfase_dom1"/>
</dbReference>
<organism evidence="10 11">
    <name type="scientific">Candidatus Raymondbacteria bacterium RIFOXYD12_FULL_49_13</name>
    <dbReference type="NCBI Taxonomy" id="1817890"/>
    <lineage>
        <taxon>Bacteria</taxon>
        <taxon>Raymondiibacteriota</taxon>
    </lineage>
</organism>
<dbReference type="InterPro" id="IPR042112">
    <property type="entry name" value="P_AcTrfase_dom2"/>
</dbReference>
<dbReference type="NCBIfam" id="NF007233">
    <property type="entry name" value="PRK09653.1"/>
    <property type="match status" value="1"/>
</dbReference>
<dbReference type="InterPro" id="IPR012147">
    <property type="entry name" value="P_Ac_Bu_trans"/>
</dbReference>
<dbReference type="InterPro" id="IPR004614">
    <property type="entry name" value="P_AcTrfase"/>
</dbReference>
<protein>
    <recommendedName>
        <fullName evidence="5">Phosphate acetyltransferase</fullName>
        <ecNumber evidence="4">2.3.1.8</ecNumber>
    </recommendedName>
    <alternativeName>
        <fullName evidence="8">Phosphotransacetylase</fullName>
    </alternativeName>
</protein>
<dbReference type="EC" id="2.3.1.8" evidence="4"/>
<dbReference type="NCBIfam" id="TIGR00651">
    <property type="entry name" value="pta"/>
    <property type="match status" value="1"/>
</dbReference>